<dbReference type="Gene3D" id="3.30.43.10">
    <property type="entry name" value="Uridine Diphospho-n-acetylenolpyruvylglucosamine Reductase, domain 2"/>
    <property type="match status" value="1"/>
</dbReference>
<dbReference type="Gene3D" id="3.30.70.2190">
    <property type="match status" value="1"/>
</dbReference>
<keyword evidence="3" id="KW-0285">Flavoprotein</keyword>
<comment type="catalytic activity">
    <reaction evidence="6">
        <text>(R)-lactate + 2 Fe(III)-[cytochrome c] = 2 Fe(II)-[cytochrome c] + pyruvate + 2 H(+)</text>
        <dbReference type="Rhea" id="RHEA:13521"/>
        <dbReference type="Rhea" id="RHEA-COMP:10350"/>
        <dbReference type="Rhea" id="RHEA-COMP:14399"/>
        <dbReference type="ChEBI" id="CHEBI:15361"/>
        <dbReference type="ChEBI" id="CHEBI:15378"/>
        <dbReference type="ChEBI" id="CHEBI:16004"/>
        <dbReference type="ChEBI" id="CHEBI:29033"/>
        <dbReference type="ChEBI" id="CHEBI:29034"/>
        <dbReference type="EC" id="1.1.2.4"/>
    </reaction>
</comment>
<keyword evidence="4" id="KW-0274">FAD</keyword>
<dbReference type="PANTHER" id="PTHR43716">
    <property type="entry name" value="D-2-HYDROXYGLUTARATE DEHYDROGENASE, MITOCHONDRIAL"/>
    <property type="match status" value="1"/>
</dbReference>
<dbReference type="FunFam" id="1.10.45.10:FF:000001">
    <property type="entry name" value="D-lactate dehydrogenase mitochondrial"/>
    <property type="match status" value="1"/>
</dbReference>
<dbReference type="InterPro" id="IPR016169">
    <property type="entry name" value="FAD-bd_PCMH_sub2"/>
</dbReference>
<dbReference type="InterPro" id="IPR016166">
    <property type="entry name" value="FAD-bd_PCMH"/>
</dbReference>
<dbReference type="GO" id="GO:0005739">
    <property type="term" value="C:mitochondrion"/>
    <property type="evidence" value="ECO:0007669"/>
    <property type="project" value="TreeGrafter"/>
</dbReference>
<comment type="cofactor">
    <cofactor evidence="1">
        <name>FAD</name>
        <dbReference type="ChEBI" id="CHEBI:57692"/>
    </cofactor>
</comment>
<dbReference type="InterPro" id="IPR036318">
    <property type="entry name" value="FAD-bd_PCMH-like_sf"/>
</dbReference>
<protein>
    <recommendedName>
        <fullName evidence="7">FAD-binding PCMH-type domain-containing protein</fullName>
    </recommendedName>
</protein>
<evidence type="ECO:0000256" key="2">
    <source>
        <dbReference type="ARBA" id="ARBA00008000"/>
    </source>
</evidence>
<proteinExistence type="inferred from homology"/>
<dbReference type="InterPro" id="IPR006094">
    <property type="entry name" value="Oxid_FAD_bind_N"/>
</dbReference>
<dbReference type="Pfam" id="PF02913">
    <property type="entry name" value="FAD-oxidase_C"/>
    <property type="match status" value="1"/>
</dbReference>
<dbReference type="FunFam" id="3.30.70.2190:FF:000001">
    <property type="entry name" value="D-2-hydroxyglutarate dehydrogenase mitochondrial"/>
    <property type="match status" value="1"/>
</dbReference>
<dbReference type="AlphaFoldDB" id="A0A2T9ZL32"/>
<organism evidence="8 9">
    <name type="scientific">Smittium megazygosporum</name>
    <dbReference type="NCBI Taxonomy" id="133381"/>
    <lineage>
        <taxon>Eukaryota</taxon>
        <taxon>Fungi</taxon>
        <taxon>Fungi incertae sedis</taxon>
        <taxon>Zoopagomycota</taxon>
        <taxon>Kickxellomycotina</taxon>
        <taxon>Harpellomycetes</taxon>
        <taxon>Harpellales</taxon>
        <taxon>Legeriomycetaceae</taxon>
        <taxon>Smittium</taxon>
    </lineage>
</organism>
<evidence type="ECO:0000256" key="6">
    <source>
        <dbReference type="ARBA" id="ARBA00051436"/>
    </source>
</evidence>
<dbReference type="InterPro" id="IPR016171">
    <property type="entry name" value="Vanillyl_alc_oxidase_C-sub2"/>
</dbReference>
<evidence type="ECO:0000313" key="8">
    <source>
        <dbReference type="EMBL" id="PVV05304.1"/>
    </source>
</evidence>
<dbReference type="InterPro" id="IPR004113">
    <property type="entry name" value="FAD-bd_oxidored_4_C"/>
</dbReference>
<evidence type="ECO:0000313" key="9">
    <source>
        <dbReference type="Proteomes" id="UP000245609"/>
    </source>
</evidence>
<dbReference type="SUPFAM" id="SSF55103">
    <property type="entry name" value="FAD-linked oxidases, C-terminal domain"/>
    <property type="match status" value="1"/>
</dbReference>
<dbReference type="EMBL" id="MBFS01000018">
    <property type="protein sequence ID" value="PVV05304.1"/>
    <property type="molecule type" value="Genomic_DNA"/>
</dbReference>
<dbReference type="OrthoDB" id="5332616at2759"/>
<gene>
    <name evidence="8" type="ORF">BB560_000189</name>
</gene>
<dbReference type="PANTHER" id="PTHR43716:SF1">
    <property type="entry name" value="D-2-HYDROXYGLUTARATE DEHYDROGENASE, MITOCHONDRIAL"/>
    <property type="match status" value="1"/>
</dbReference>
<feature type="domain" description="FAD-binding PCMH-type" evidence="7">
    <location>
        <begin position="121"/>
        <end position="293"/>
    </location>
</feature>
<evidence type="ECO:0000256" key="3">
    <source>
        <dbReference type="ARBA" id="ARBA00022630"/>
    </source>
</evidence>
<accession>A0A2T9ZL32</accession>
<dbReference type="FunFam" id="3.30.465.10:FF:000001">
    <property type="entry name" value="D-2-hydroxyglutarate dehydrogenase, mitochondrial"/>
    <property type="match status" value="1"/>
</dbReference>
<dbReference type="InterPro" id="IPR016164">
    <property type="entry name" value="FAD-linked_Oxase-like_C"/>
</dbReference>
<keyword evidence="9" id="KW-1185">Reference proteome</keyword>
<dbReference type="Gene3D" id="1.10.45.10">
    <property type="entry name" value="Vanillyl-alcohol Oxidase, Chain A, domain 4"/>
    <property type="match status" value="1"/>
</dbReference>
<name>A0A2T9ZL32_9FUNG</name>
<dbReference type="GO" id="GO:0004458">
    <property type="term" value="F:D-lactate dehydrogenase (cytochrome) activity"/>
    <property type="evidence" value="ECO:0007669"/>
    <property type="project" value="UniProtKB-EC"/>
</dbReference>
<dbReference type="GO" id="GO:0071949">
    <property type="term" value="F:FAD binding"/>
    <property type="evidence" value="ECO:0007669"/>
    <property type="project" value="InterPro"/>
</dbReference>
<comment type="caution">
    <text evidence="8">The sequence shown here is derived from an EMBL/GenBank/DDBJ whole genome shotgun (WGS) entry which is preliminary data.</text>
</comment>
<evidence type="ECO:0000259" key="7">
    <source>
        <dbReference type="PROSITE" id="PS51387"/>
    </source>
</evidence>
<evidence type="ECO:0000256" key="4">
    <source>
        <dbReference type="ARBA" id="ARBA00022827"/>
    </source>
</evidence>
<dbReference type="Gene3D" id="3.30.465.10">
    <property type="match status" value="1"/>
</dbReference>
<dbReference type="Pfam" id="PF01565">
    <property type="entry name" value="FAD_binding_4"/>
    <property type="match status" value="1"/>
</dbReference>
<dbReference type="STRING" id="133381.A0A2T9ZL32"/>
<dbReference type="InterPro" id="IPR016167">
    <property type="entry name" value="FAD-bd_PCMH_sub1"/>
</dbReference>
<dbReference type="Gene3D" id="3.30.70.2740">
    <property type="match status" value="1"/>
</dbReference>
<dbReference type="InterPro" id="IPR051264">
    <property type="entry name" value="FAD-oxidored/transferase_4"/>
</dbReference>
<dbReference type="PROSITE" id="PS51387">
    <property type="entry name" value="FAD_PCMH"/>
    <property type="match status" value="1"/>
</dbReference>
<evidence type="ECO:0000256" key="5">
    <source>
        <dbReference type="ARBA" id="ARBA00023002"/>
    </source>
</evidence>
<dbReference type="Proteomes" id="UP000245609">
    <property type="component" value="Unassembled WGS sequence"/>
</dbReference>
<dbReference type="SUPFAM" id="SSF56176">
    <property type="entry name" value="FAD-binding/transporter-associated domain-like"/>
    <property type="match status" value="1"/>
</dbReference>
<keyword evidence="5" id="KW-0560">Oxidoreductase</keyword>
<evidence type="ECO:0000256" key="1">
    <source>
        <dbReference type="ARBA" id="ARBA00001974"/>
    </source>
</evidence>
<sequence length="552" mass="61382">MFKIHTKQGRQSIRRSFLGVSRNLTTASVTPFPKKYEKFSLSIPVIKPRFSSIPIPVFQPLRNQSSASKTRDPRFKKLELADVEYFRSILPPGSVLSSPEFKGNSTEQDLLPYNTPVYTSEVGHAQVVLLPTCTLEFTVTLEPIVPQGGNTGTLAGSMTVYDEIAINMSKMNSIRSLDENAGVLVCDAGCILEELDKKLNDHGLCMPVDLGAKGSCHIGGNVSTNAGGIRLIKYGSLHGSVLGLEVVLPNGKILDNLSILRKDNTGYDIKQLFIGAEGTLGIITGVSILAAKKPKATHMVIFCMNSYEKVLLTFKKAKEHLSEILSAFEYCDATSMNITLDTQNKHNTFKKKHNYYVFIETGGSNQQHDQEKITDLFEDLQGSNTIEEGIFAQDSAQITKLWEIREFMILSHNKIGDTYTLDLSIPIDTADKAVQDLKKFLTESKYYDESLPVTNDKFHVKCVTGFGHIGDGNLHLNIVVDKYRHEFTELLEKFVFEYVKNLKGSISAEHGIGLLKPDFLHYSKSSEAIELMQTIKKAIDPKGIMNPYKVLP</sequence>
<comment type="similarity">
    <text evidence="2">Belongs to the FAD-binding oxidoreductase/transferase type 4 family.</text>
</comment>
<reference evidence="8 9" key="1">
    <citation type="journal article" date="2018" name="MBio">
        <title>Comparative Genomics Reveals the Core Gene Toolbox for the Fungus-Insect Symbiosis.</title>
        <authorList>
            <person name="Wang Y."/>
            <person name="Stata M."/>
            <person name="Wang W."/>
            <person name="Stajich J.E."/>
            <person name="White M.M."/>
            <person name="Moncalvo J.M."/>
        </authorList>
    </citation>
    <scope>NUCLEOTIDE SEQUENCE [LARGE SCALE GENOMIC DNA]</scope>
    <source>
        <strain evidence="8 9">SC-DP-2</strain>
    </source>
</reference>